<organism evidence="2 3">
    <name type="scientific">Malassezia yamatoensis</name>
    <dbReference type="NCBI Taxonomy" id="253288"/>
    <lineage>
        <taxon>Eukaryota</taxon>
        <taxon>Fungi</taxon>
        <taxon>Dikarya</taxon>
        <taxon>Basidiomycota</taxon>
        <taxon>Ustilaginomycotina</taxon>
        <taxon>Malasseziomycetes</taxon>
        <taxon>Malasseziales</taxon>
        <taxon>Malasseziaceae</taxon>
        <taxon>Malassezia</taxon>
    </lineage>
</organism>
<evidence type="ECO:0000256" key="1">
    <source>
        <dbReference type="SAM" id="MobiDB-lite"/>
    </source>
</evidence>
<keyword evidence="3" id="KW-1185">Reference proteome</keyword>
<gene>
    <name evidence="2" type="ORF">MYAM1_000499</name>
</gene>
<evidence type="ECO:0000313" key="3">
    <source>
        <dbReference type="Proteomes" id="UP001219567"/>
    </source>
</evidence>
<evidence type="ECO:0000313" key="2">
    <source>
        <dbReference type="EMBL" id="WFC97780.1"/>
    </source>
</evidence>
<name>A0AAJ6CG20_9BASI</name>
<feature type="region of interest" description="Disordered" evidence="1">
    <location>
        <begin position="31"/>
        <end position="175"/>
    </location>
</feature>
<reference evidence="2 3" key="1">
    <citation type="submission" date="2023-03" db="EMBL/GenBank/DDBJ databases">
        <title>Mating type loci evolution in Malassezia.</title>
        <authorList>
            <person name="Coelho M.A."/>
        </authorList>
    </citation>
    <scope>NUCLEOTIDE SEQUENCE [LARGE SCALE GENOMIC DNA]</scope>
    <source>
        <strain evidence="2 3">CBS 9725</strain>
    </source>
</reference>
<feature type="compositionally biased region" description="Polar residues" evidence="1">
    <location>
        <begin position="62"/>
        <end position="97"/>
    </location>
</feature>
<protein>
    <submittedName>
        <fullName evidence="2">Uncharacterized protein</fullName>
    </submittedName>
</protein>
<dbReference type="Proteomes" id="UP001219567">
    <property type="component" value="Chromosome 1"/>
</dbReference>
<feature type="compositionally biased region" description="Basic and acidic residues" evidence="1">
    <location>
        <begin position="44"/>
        <end position="56"/>
    </location>
</feature>
<feature type="compositionally biased region" description="Low complexity" evidence="1">
    <location>
        <begin position="98"/>
        <end position="110"/>
    </location>
</feature>
<feature type="compositionally biased region" description="Polar residues" evidence="1">
    <location>
        <begin position="145"/>
        <end position="165"/>
    </location>
</feature>
<feature type="compositionally biased region" description="Polar residues" evidence="1">
    <location>
        <begin position="127"/>
        <end position="138"/>
    </location>
</feature>
<accession>A0AAJ6CG20</accession>
<sequence>MAVGWEGVINHTEWALPMKYLPKYFSWRFNPDQDGPPEPNWAKPRPEIRAANKEDPEATLDSPGSSNDGKGQFSSAPENHTLTQNNDKSNTIINTDQSTTSTAPNSTATNVLGSDAHAQHQGHPMNATEQRVPGTSPTVMGGGQNDTYKSTTVQPAETNSMTSEPLNYLRTLKQT</sequence>
<dbReference type="AlphaFoldDB" id="A0AAJ6CG20"/>
<dbReference type="EMBL" id="CP119943">
    <property type="protein sequence ID" value="WFC97780.1"/>
    <property type="molecule type" value="Genomic_DNA"/>
</dbReference>
<proteinExistence type="predicted"/>